<dbReference type="InterPro" id="IPR028082">
    <property type="entry name" value="Peripla_BP_I"/>
</dbReference>
<reference evidence="5" key="1">
    <citation type="submission" date="2020-11" db="EMBL/GenBank/DDBJ databases">
        <title>Enhanced detection system for hospital associated transmission using whole genome sequencing surveillance.</title>
        <authorList>
            <person name="Harrison L.H."/>
            <person name="Van Tyne D."/>
            <person name="Marsh J.W."/>
            <person name="Griffith M.P."/>
            <person name="Snyder D.J."/>
            <person name="Cooper V.S."/>
            <person name="Mustapha M."/>
        </authorList>
    </citation>
    <scope>NUCLEOTIDE SEQUENCE</scope>
    <source>
        <strain evidence="5">STEN00091</strain>
    </source>
</reference>
<evidence type="ECO:0000256" key="3">
    <source>
        <dbReference type="ARBA" id="ARBA00023163"/>
    </source>
</evidence>
<name>A0AA90ARG9_STEMA</name>
<dbReference type="PROSITE" id="PS00356">
    <property type="entry name" value="HTH_LACI_1"/>
    <property type="match status" value="1"/>
</dbReference>
<dbReference type="Pfam" id="PF00356">
    <property type="entry name" value="LacI"/>
    <property type="match status" value="1"/>
</dbReference>
<dbReference type="CDD" id="cd01392">
    <property type="entry name" value="HTH_LacI"/>
    <property type="match status" value="1"/>
</dbReference>
<evidence type="ECO:0000313" key="6">
    <source>
        <dbReference type="Proteomes" id="UP000625930"/>
    </source>
</evidence>
<dbReference type="SUPFAM" id="SSF47413">
    <property type="entry name" value="lambda repressor-like DNA-binding domains"/>
    <property type="match status" value="1"/>
</dbReference>
<dbReference type="GO" id="GO:0003700">
    <property type="term" value="F:DNA-binding transcription factor activity"/>
    <property type="evidence" value="ECO:0007669"/>
    <property type="project" value="TreeGrafter"/>
</dbReference>
<dbReference type="PANTHER" id="PTHR30146">
    <property type="entry name" value="LACI-RELATED TRANSCRIPTIONAL REPRESSOR"/>
    <property type="match status" value="1"/>
</dbReference>
<dbReference type="SUPFAM" id="SSF53822">
    <property type="entry name" value="Periplasmic binding protein-like I"/>
    <property type="match status" value="1"/>
</dbReference>
<dbReference type="GO" id="GO:0000976">
    <property type="term" value="F:transcription cis-regulatory region binding"/>
    <property type="evidence" value="ECO:0007669"/>
    <property type="project" value="TreeGrafter"/>
</dbReference>
<sequence length="337" mass="36353">MSISINDVARVAGVSKSTVSRVLGGGPVSEAVRGRVEAASRQTGYHPNLQARRLRARHTGIIGLIVADIRTPFFTALIRAVEEVAYREGLRVTLCNTDEDPEREALYLQLMHEERISGLIFAPTRTTVGRLERLVLDYPTVLVDRAAPGGSIDSVVLDNPAAMVGLVEHLVARGYRRIGGRFGSTSPTAAERRDGYLAAMRTHGLQPDYREGEPTAEAAIATVEQWLAGPSRPEALVASNSLLLMGALKAARSAGLAIPDALALAGFDNERWTELVEPGITVIEQPVEEMGRAAMSLLLERLRAPELPVRRLVMTGRCVGRGSTAWNPEGPQPEAEA</sequence>
<dbReference type="Gene3D" id="1.10.260.40">
    <property type="entry name" value="lambda repressor-like DNA-binding domains"/>
    <property type="match status" value="1"/>
</dbReference>
<dbReference type="AlphaFoldDB" id="A0AA90ARG9"/>
<evidence type="ECO:0000256" key="2">
    <source>
        <dbReference type="ARBA" id="ARBA00023125"/>
    </source>
</evidence>
<comment type="caution">
    <text evidence="5">The sequence shown here is derived from an EMBL/GenBank/DDBJ whole genome shotgun (WGS) entry which is preliminary data.</text>
</comment>
<dbReference type="PRINTS" id="PR00036">
    <property type="entry name" value="HTHLACI"/>
</dbReference>
<proteinExistence type="predicted"/>
<keyword evidence="3" id="KW-0804">Transcription</keyword>
<feature type="domain" description="HTH lacI-type" evidence="4">
    <location>
        <begin position="3"/>
        <end position="56"/>
    </location>
</feature>
<accession>A0AA90ARG9</accession>
<evidence type="ECO:0000256" key="1">
    <source>
        <dbReference type="ARBA" id="ARBA00023015"/>
    </source>
</evidence>
<dbReference type="EMBL" id="JADUNP010000003">
    <property type="protein sequence ID" value="MBH1651047.1"/>
    <property type="molecule type" value="Genomic_DNA"/>
</dbReference>
<evidence type="ECO:0000259" key="4">
    <source>
        <dbReference type="PROSITE" id="PS50932"/>
    </source>
</evidence>
<dbReference type="SMART" id="SM00354">
    <property type="entry name" value="HTH_LACI"/>
    <property type="match status" value="1"/>
</dbReference>
<dbReference type="InterPro" id="IPR010982">
    <property type="entry name" value="Lambda_DNA-bd_dom_sf"/>
</dbReference>
<keyword evidence="2 5" id="KW-0238">DNA-binding</keyword>
<dbReference type="InterPro" id="IPR000843">
    <property type="entry name" value="HTH_LacI"/>
</dbReference>
<organism evidence="5 6">
    <name type="scientific">Stenotrophomonas maltophilia</name>
    <name type="common">Pseudomonas maltophilia</name>
    <name type="synonym">Xanthomonas maltophilia</name>
    <dbReference type="NCBI Taxonomy" id="40324"/>
    <lineage>
        <taxon>Bacteria</taxon>
        <taxon>Pseudomonadati</taxon>
        <taxon>Pseudomonadota</taxon>
        <taxon>Gammaproteobacteria</taxon>
        <taxon>Lysobacterales</taxon>
        <taxon>Lysobacteraceae</taxon>
        <taxon>Stenotrophomonas</taxon>
        <taxon>Stenotrophomonas maltophilia group</taxon>
    </lineage>
</organism>
<keyword evidence="1" id="KW-0805">Transcription regulation</keyword>
<dbReference type="Gene3D" id="3.40.50.2300">
    <property type="match status" value="2"/>
</dbReference>
<dbReference type="Pfam" id="PF13377">
    <property type="entry name" value="Peripla_BP_3"/>
    <property type="match status" value="1"/>
</dbReference>
<dbReference type="InterPro" id="IPR046335">
    <property type="entry name" value="LacI/GalR-like_sensor"/>
</dbReference>
<dbReference type="PROSITE" id="PS50932">
    <property type="entry name" value="HTH_LACI_2"/>
    <property type="match status" value="1"/>
</dbReference>
<dbReference type="PANTHER" id="PTHR30146:SF145">
    <property type="entry name" value="RIBOSE OPERON REPRESSOR"/>
    <property type="match status" value="1"/>
</dbReference>
<gene>
    <name evidence="5" type="ORF">I5U67_02540</name>
</gene>
<dbReference type="Proteomes" id="UP000625930">
    <property type="component" value="Unassembled WGS sequence"/>
</dbReference>
<protein>
    <submittedName>
        <fullName evidence="5">LacI family DNA-binding transcriptional regulator</fullName>
    </submittedName>
</protein>
<evidence type="ECO:0000313" key="5">
    <source>
        <dbReference type="EMBL" id="MBH1651047.1"/>
    </source>
</evidence>